<evidence type="ECO:0000313" key="4">
    <source>
        <dbReference type="Proteomes" id="UP000054549"/>
    </source>
</evidence>
<dbReference type="Proteomes" id="UP000054549">
    <property type="component" value="Unassembled WGS sequence"/>
</dbReference>
<organism evidence="3 4">
    <name type="scientific">Amanita muscaria (strain Koide BX008)</name>
    <dbReference type="NCBI Taxonomy" id="946122"/>
    <lineage>
        <taxon>Eukaryota</taxon>
        <taxon>Fungi</taxon>
        <taxon>Dikarya</taxon>
        <taxon>Basidiomycota</taxon>
        <taxon>Agaricomycotina</taxon>
        <taxon>Agaricomycetes</taxon>
        <taxon>Agaricomycetidae</taxon>
        <taxon>Agaricales</taxon>
        <taxon>Pluteineae</taxon>
        <taxon>Amanitaceae</taxon>
        <taxon>Amanita</taxon>
    </lineage>
</organism>
<comment type="similarity">
    <text evidence="1">Belongs to the STXBP/unc-18/SEC1 family.</text>
</comment>
<dbReference type="InterPro" id="IPR043154">
    <property type="entry name" value="Sec-1-like_dom1"/>
</dbReference>
<reference evidence="3 4" key="1">
    <citation type="submission" date="2014-04" db="EMBL/GenBank/DDBJ databases">
        <title>Evolutionary Origins and Diversification of the Mycorrhizal Mutualists.</title>
        <authorList>
            <consortium name="DOE Joint Genome Institute"/>
            <consortium name="Mycorrhizal Genomics Consortium"/>
            <person name="Kohler A."/>
            <person name="Kuo A."/>
            <person name="Nagy L.G."/>
            <person name="Floudas D."/>
            <person name="Copeland A."/>
            <person name="Barry K.W."/>
            <person name="Cichocki N."/>
            <person name="Veneault-Fourrey C."/>
            <person name="LaButti K."/>
            <person name="Lindquist E.A."/>
            <person name="Lipzen A."/>
            <person name="Lundell T."/>
            <person name="Morin E."/>
            <person name="Murat C."/>
            <person name="Riley R."/>
            <person name="Ohm R."/>
            <person name="Sun H."/>
            <person name="Tunlid A."/>
            <person name="Henrissat B."/>
            <person name="Grigoriev I.V."/>
            <person name="Hibbett D.S."/>
            <person name="Martin F."/>
        </authorList>
    </citation>
    <scope>NUCLEOTIDE SEQUENCE [LARGE SCALE GENOMIC DNA]</scope>
    <source>
        <strain evidence="3 4">Koide BX008</strain>
    </source>
</reference>
<accession>A0A0C2XQV4</accession>
<dbReference type="PIRSF" id="PIRSF005715">
    <property type="entry name" value="VPS45_Sec1"/>
    <property type="match status" value="1"/>
</dbReference>
<name>A0A0C2XQV4_AMAMK</name>
<dbReference type="InterPro" id="IPR001619">
    <property type="entry name" value="Sec1-like"/>
</dbReference>
<sequence>MSDDEALSVDVSILSERNKKALVDALNSVNGSKTLVLDSSIAGPLGLVTEVALMKQHGVDKMFWLEPGPLSPSSSNVIYLCRPTITNAKIIAEHIKRHAKESRKFVYTALLVPRVSTLVSQILEEEGVLGDVSIGSYNLQFIPLAPDVISLENDRALREIWVDGDESVLFNSMQALTALQRHYGLFPRIVGKGDSAARLARLLERQMPKSTSTSMPETLMNPSITMDCLIILDRRVDMITPLLTQLTYEGLIDEVFNIRNSHVEVPASLLSPPVPQTGSSSAATASSSSPAPVALKKDNKKKYHLTPSTDPLLAELKDLNFSAIGKKLNHIARKLDEIQKTDLQAKTVTQLKDFVGKLGGIQSEHQALRLHTGLSELILSYTQTEHFNKSLEIQQNLLASYEVSAQVSAIEDLIAQEAELQLVIRLLCLASITSGGIKAKTLENLKREILQAYGYEYLPLLLALSDPSLAILLPNPLPTSLTSSATAKYPFTSLRKSLRLLIDDSPEALEEVENDISYVYSGYAPISVRLVQCIAQKGGVLSNPADKEKAAVDGDGSTAGPPTKVQAHPIVGWKGFEEVITTIPGETVDIVQSGNIPATAKTKSEGTKTTVVFFLGGCTYTEIAALRWVGRQNRGRKFLVATTGIISGAGLVENIANLGKPAGTKGDSIQ</sequence>
<dbReference type="InterPro" id="IPR043127">
    <property type="entry name" value="Sec-1-like_dom3a"/>
</dbReference>
<dbReference type="InterPro" id="IPR043155">
    <property type="entry name" value="VPS33_dom3b"/>
</dbReference>
<dbReference type="Gene3D" id="1.25.40.850">
    <property type="match status" value="1"/>
</dbReference>
<keyword evidence="4" id="KW-1185">Reference proteome</keyword>
<dbReference type="OrthoDB" id="10262287at2759"/>
<dbReference type="Pfam" id="PF00995">
    <property type="entry name" value="Sec1"/>
    <property type="match status" value="1"/>
</dbReference>
<dbReference type="SUPFAM" id="SSF56815">
    <property type="entry name" value="Sec1/munc18-like (SM) proteins"/>
    <property type="match status" value="1"/>
</dbReference>
<evidence type="ECO:0008006" key="5">
    <source>
        <dbReference type="Google" id="ProtNLM"/>
    </source>
</evidence>
<dbReference type="Gene3D" id="3.40.50.1910">
    <property type="match status" value="1"/>
</dbReference>
<evidence type="ECO:0000256" key="1">
    <source>
        <dbReference type="ARBA" id="ARBA00009884"/>
    </source>
</evidence>
<proteinExistence type="inferred from homology"/>
<dbReference type="InterPro" id="IPR027482">
    <property type="entry name" value="Sec1-like_dom2"/>
</dbReference>
<dbReference type="GO" id="GO:0016192">
    <property type="term" value="P:vesicle-mediated transport"/>
    <property type="evidence" value="ECO:0007669"/>
    <property type="project" value="InterPro"/>
</dbReference>
<dbReference type="InterPro" id="IPR036045">
    <property type="entry name" value="Sec1-like_sf"/>
</dbReference>
<feature type="compositionally biased region" description="Low complexity" evidence="2">
    <location>
        <begin position="279"/>
        <end position="294"/>
    </location>
</feature>
<dbReference type="Gene3D" id="3.90.830.10">
    <property type="entry name" value="Syntaxin Binding Protein 1, Chain A, domain 2"/>
    <property type="match status" value="1"/>
</dbReference>
<gene>
    <name evidence="3" type="ORF">M378DRAFT_114832</name>
</gene>
<dbReference type="InParanoid" id="A0A0C2XQV4"/>
<evidence type="ECO:0000313" key="3">
    <source>
        <dbReference type="EMBL" id="KIL71583.1"/>
    </source>
</evidence>
<evidence type="ECO:0000256" key="2">
    <source>
        <dbReference type="SAM" id="MobiDB-lite"/>
    </source>
</evidence>
<feature type="region of interest" description="Disordered" evidence="2">
    <location>
        <begin position="268"/>
        <end position="294"/>
    </location>
</feature>
<dbReference type="PANTHER" id="PTHR11679">
    <property type="entry name" value="VESICLE PROTEIN SORTING-ASSOCIATED"/>
    <property type="match status" value="1"/>
</dbReference>
<dbReference type="Gene3D" id="3.40.50.2060">
    <property type="match status" value="1"/>
</dbReference>
<protein>
    <recommendedName>
        <fullName evidence="5">ATP binding protein</fullName>
    </recommendedName>
</protein>
<dbReference type="STRING" id="946122.A0A0C2XQV4"/>
<dbReference type="EMBL" id="KN818222">
    <property type="protein sequence ID" value="KIL71583.1"/>
    <property type="molecule type" value="Genomic_DNA"/>
</dbReference>
<dbReference type="FunCoup" id="A0A0C2XQV4">
    <property type="interactions" value="527"/>
</dbReference>
<dbReference type="HOGENOM" id="CLU_016678_3_1_1"/>
<dbReference type="AlphaFoldDB" id="A0A0C2XQV4"/>